<organism evidence="1 2">
    <name type="scientific">Sphingomonas jatrophae</name>
    <dbReference type="NCBI Taxonomy" id="1166337"/>
    <lineage>
        <taxon>Bacteria</taxon>
        <taxon>Pseudomonadati</taxon>
        <taxon>Pseudomonadota</taxon>
        <taxon>Alphaproteobacteria</taxon>
        <taxon>Sphingomonadales</taxon>
        <taxon>Sphingomonadaceae</taxon>
        <taxon>Sphingomonas</taxon>
    </lineage>
</organism>
<dbReference type="OrthoDB" id="5402191at2"/>
<dbReference type="STRING" id="1166337.SAMN05192580_0166"/>
<accession>A0A1I6JEK9</accession>
<proteinExistence type="predicted"/>
<keyword evidence="2" id="KW-1185">Reference proteome</keyword>
<dbReference type="RefSeq" id="WP_093309418.1">
    <property type="nucleotide sequence ID" value="NZ_FOZG01000001.1"/>
</dbReference>
<gene>
    <name evidence="1" type="ORF">SAMN05192580_0166</name>
</gene>
<sequence>MRISSSVALLLLAAACSGETPEASGPAAVAADKGKVLCATGGAGDFSRECTMERVAGPEGLVLTIRNPDGGFRKLLVTRDGRGVVAADGAEAAVVKVSGSREIEVTVGGDRYRLPATVKGKPLRP</sequence>
<reference evidence="1 2" key="1">
    <citation type="submission" date="2016-10" db="EMBL/GenBank/DDBJ databases">
        <authorList>
            <person name="de Groot N.N."/>
        </authorList>
    </citation>
    <scope>NUCLEOTIDE SEQUENCE [LARGE SCALE GENOMIC DNA]</scope>
    <source>
        <strain evidence="1 2">S5-249</strain>
    </source>
</reference>
<evidence type="ECO:0000313" key="2">
    <source>
        <dbReference type="Proteomes" id="UP000198824"/>
    </source>
</evidence>
<dbReference type="PROSITE" id="PS51257">
    <property type="entry name" value="PROKAR_LIPOPROTEIN"/>
    <property type="match status" value="1"/>
</dbReference>
<name>A0A1I6JEK9_9SPHN</name>
<protein>
    <recommendedName>
        <fullName evidence="3">Lipoprotein</fullName>
    </recommendedName>
</protein>
<evidence type="ECO:0008006" key="3">
    <source>
        <dbReference type="Google" id="ProtNLM"/>
    </source>
</evidence>
<dbReference type="Proteomes" id="UP000198824">
    <property type="component" value="Unassembled WGS sequence"/>
</dbReference>
<dbReference type="EMBL" id="FOZG01000001">
    <property type="protein sequence ID" value="SFR77279.1"/>
    <property type="molecule type" value="Genomic_DNA"/>
</dbReference>
<evidence type="ECO:0000313" key="1">
    <source>
        <dbReference type="EMBL" id="SFR77279.1"/>
    </source>
</evidence>
<dbReference type="AlphaFoldDB" id="A0A1I6JEK9"/>